<keyword evidence="8" id="KW-1185">Reference proteome</keyword>
<feature type="compositionally biased region" description="Polar residues" evidence="5">
    <location>
        <begin position="19"/>
        <end position="28"/>
    </location>
</feature>
<dbReference type="SUPFAM" id="SSF81296">
    <property type="entry name" value="E set domains"/>
    <property type="match status" value="1"/>
</dbReference>
<comment type="similarity">
    <text evidence="3">Belongs to the OpgD/OpgG family.</text>
</comment>
<dbReference type="InterPro" id="IPR013783">
    <property type="entry name" value="Ig-like_fold"/>
</dbReference>
<comment type="pathway">
    <text evidence="2">Glycan metabolism; osmoregulated periplasmic glucan (OPG) biosynthesis.</text>
</comment>
<dbReference type="PIRSF" id="PIRSF006281">
    <property type="entry name" value="MdoG"/>
    <property type="match status" value="1"/>
</dbReference>
<dbReference type="InterPro" id="IPR014438">
    <property type="entry name" value="Glucan_biosyn_MdoG/MdoD"/>
</dbReference>
<keyword evidence="4" id="KW-0574">Periplasm</keyword>
<dbReference type="Proteomes" id="UP000283786">
    <property type="component" value="Chromosome"/>
</dbReference>
<evidence type="ECO:0000256" key="2">
    <source>
        <dbReference type="ARBA" id="ARBA00005001"/>
    </source>
</evidence>
<gene>
    <name evidence="7" type="primary">mdoG_1</name>
    <name evidence="7" type="ORF">PSAL_000250</name>
</gene>
<name>A0A418SGX3_9RHOB</name>
<dbReference type="InterPro" id="IPR014718">
    <property type="entry name" value="GH-type_carb-bd"/>
</dbReference>
<dbReference type="InterPro" id="IPR006311">
    <property type="entry name" value="TAT_signal"/>
</dbReference>
<comment type="subcellular location">
    <subcellularLocation>
        <location evidence="1">Periplasm</location>
    </subcellularLocation>
</comment>
<protein>
    <submittedName>
        <fullName evidence="7">Glucans biosynthesis protein G</fullName>
    </submittedName>
</protein>
<organism evidence="7 8">
    <name type="scientific">Pseudooceanicola algae</name>
    <dbReference type="NCBI Taxonomy" id="1537215"/>
    <lineage>
        <taxon>Bacteria</taxon>
        <taxon>Pseudomonadati</taxon>
        <taxon>Pseudomonadota</taxon>
        <taxon>Alphaproteobacteria</taxon>
        <taxon>Rhodobacterales</taxon>
        <taxon>Paracoccaceae</taxon>
        <taxon>Pseudooceanicola</taxon>
    </lineage>
</organism>
<dbReference type="GO" id="GO:0003824">
    <property type="term" value="F:catalytic activity"/>
    <property type="evidence" value="ECO:0007669"/>
    <property type="project" value="InterPro"/>
</dbReference>
<proteinExistence type="inferred from homology"/>
<evidence type="ECO:0000313" key="7">
    <source>
        <dbReference type="EMBL" id="QPM88823.1"/>
    </source>
</evidence>
<dbReference type="Gene3D" id="2.70.98.10">
    <property type="match status" value="1"/>
</dbReference>
<dbReference type="UniPathway" id="UPA00637"/>
<evidence type="ECO:0000259" key="6">
    <source>
        <dbReference type="Pfam" id="PF04349"/>
    </source>
</evidence>
<feature type="region of interest" description="Disordered" evidence="5">
    <location>
        <begin position="1"/>
        <end position="28"/>
    </location>
</feature>
<evidence type="ECO:0000256" key="1">
    <source>
        <dbReference type="ARBA" id="ARBA00004418"/>
    </source>
</evidence>
<dbReference type="InterPro" id="IPR014756">
    <property type="entry name" value="Ig_E-set"/>
</dbReference>
<dbReference type="PANTHER" id="PTHR30504">
    <property type="entry name" value="GLUCANS BIOSYNTHESIS PROTEIN"/>
    <property type="match status" value="1"/>
</dbReference>
<reference evidence="7 8" key="1">
    <citation type="submission" date="2020-08" db="EMBL/GenBank/DDBJ databases">
        <title>Genome sequence of Rhodobacteraceae bacterium Lw-13e.</title>
        <authorList>
            <person name="Poehlein A."/>
            <person name="Wolter L."/>
            <person name="Daniel R."/>
            <person name="Brinkhoff T."/>
        </authorList>
    </citation>
    <scope>NUCLEOTIDE SEQUENCE [LARGE SCALE GENOMIC DNA]</scope>
    <source>
        <strain evidence="7 8">Lw-13e</strain>
    </source>
</reference>
<evidence type="ECO:0000256" key="5">
    <source>
        <dbReference type="SAM" id="MobiDB-lite"/>
    </source>
</evidence>
<accession>A0A418SGX3</accession>
<evidence type="ECO:0000256" key="4">
    <source>
        <dbReference type="ARBA" id="ARBA00022764"/>
    </source>
</evidence>
<dbReference type="InterPro" id="IPR011013">
    <property type="entry name" value="Gal_mutarotase_sf_dom"/>
</dbReference>
<evidence type="ECO:0000313" key="8">
    <source>
        <dbReference type="Proteomes" id="UP000283786"/>
    </source>
</evidence>
<dbReference type="GO" id="GO:0030288">
    <property type="term" value="C:outer membrane-bounded periplasmic space"/>
    <property type="evidence" value="ECO:0007669"/>
    <property type="project" value="TreeGrafter"/>
</dbReference>
<dbReference type="AlphaFoldDB" id="A0A418SGX3"/>
<dbReference type="SUPFAM" id="SSF74650">
    <property type="entry name" value="Galactose mutarotase-like"/>
    <property type="match status" value="1"/>
</dbReference>
<dbReference type="GO" id="GO:0030246">
    <property type="term" value="F:carbohydrate binding"/>
    <property type="evidence" value="ECO:0007669"/>
    <property type="project" value="InterPro"/>
</dbReference>
<dbReference type="EMBL" id="CP060436">
    <property type="protein sequence ID" value="QPM88823.1"/>
    <property type="molecule type" value="Genomic_DNA"/>
</dbReference>
<dbReference type="PANTHER" id="PTHR30504:SF2">
    <property type="entry name" value="GLUCANS BIOSYNTHESIS PROTEIN G"/>
    <property type="match status" value="1"/>
</dbReference>
<dbReference type="Pfam" id="PF04349">
    <property type="entry name" value="MdoG"/>
    <property type="match status" value="1"/>
</dbReference>
<dbReference type="KEGG" id="palw:PSAL_000250"/>
<evidence type="ECO:0000256" key="3">
    <source>
        <dbReference type="ARBA" id="ARBA00009284"/>
    </source>
</evidence>
<sequence length="552" mass="60387">MLPSPLCPRVGHRRPGGNVSPNDCKPTSPTRRRLLAQMAGSAAVLPLALASAGTALAQDDAAGAPPAGQPFSFDALTEDMRQRATQTYTPPQQLGGPLATLDYDDYQRIQFDPEAARWNDEASFFRLNAFAPGWLFKEPVSVFEIVDGTATPMQFSAQDFLFHPPLDEKIPSDLSLAGVAGIRLNAPLNRADTLDEVVAFLGASYFRALGRDNRYGLSARGLAVNTGLAAGEEFPRFSAFYLERPEPGATRIVLYATLDSTSVTGAFRFVISPGTETLMDVTARLFLRKDVEQLGIAPLTSMFLFGGVDKGDFDDFRPAVHDSEALVLVTGEDTLYRPLKNPERLSSSYLWAYNPKGFGLVQRNRTFEEYLDAQARYDLRPSLMIQPLGDWGEGSVRLVEIPSDLEGNDNIVAFWVPKTSFSAGSSFEMSYRMRWGMEPGYGQQELAKVLRSRAGHGGVAGVAPAKDRRKFVIDFAGGILSELPGDAEVTPSVIIDKGDIREIVLSKIEGTGAWRLVVEIAASDAELVEIKANLSGFGRQLSETWLYQWVIK</sequence>
<feature type="domain" description="Glucan biosynthesis periplasmic MdoG C-terminal" evidence="6">
    <location>
        <begin position="71"/>
        <end position="549"/>
    </location>
</feature>
<dbReference type="PROSITE" id="PS51318">
    <property type="entry name" value="TAT"/>
    <property type="match status" value="1"/>
</dbReference>
<dbReference type="InterPro" id="IPR007444">
    <property type="entry name" value="Glucan_biosyn_MdoG_C"/>
</dbReference>
<dbReference type="Gene3D" id="2.60.40.10">
    <property type="entry name" value="Immunoglobulins"/>
    <property type="match status" value="1"/>
</dbReference>
<dbReference type="GO" id="GO:0051274">
    <property type="term" value="P:beta-glucan biosynthetic process"/>
    <property type="evidence" value="ECO:0007669"/>
    <property type="project" value="TreeGrafter"/>
</dbReference>